<gene>
    <name evidence="1" type="ORF">H7B90_23490</name>
</gene>
<keyword evidence="2" id="KW-1185">Reference proteome</keyword>
<name>A0A841U8D9_9BACL</name>
<evidence type="ECO:0000313" key="1">
    <source>
        <dbReference type="EMBL" id="MBB6694364.1"/>
    </source>
</evidence>
<dbReference type="EMBL" id="JACJVR010000090">
    <property type="protein sequence ID" value="MBB6694364.1"/>
    <property type="molecule type" value="Genomic_DNA"/>
</dbReference>
<organism evidence="1 2">
    <name type="scientific">Cohnella xylanilytica</name>
    <dbReference type="NCBI Taxonomy" id="557555"/>
    <lineage>
        <taxon>Bacteria</taxon>
        <taxon>Bacillati</taxon>
        <taxon>Bacillota</taxon>
        <taxon>Bacilli</taxon>
        <taxon>Bacillales</taxon>
        <taxon>Paenibacillaceae</taxon>
        <taxon>Cohnella</taxon>
    </lineage>
</organism>
<protein>
    <submittedName>
        <fullName evidence="1">Uncharacterized protein</fullName>
    </submittedName>
</protein>
<sequence>MIRNKTIKFDMEKPEEKELWDWLQMQPHGDFSVITKQFWRLSKEKGSQLHKLLHDEYWDDLRKKTEMKE</sequence>
<accession>A0A841U8D9</accession>
<dbReference type="AlphaFoldDB" id="A0A841U8D9"/>
<evidence type="ECO:0000313" key="2">
    <source>
        <dbReference type="Proteomes" id="UP000553776"/>
    </source>
</evidence>
<reference evidence="1 2" key="1">
    <citation type="submission" date="2020-08" db="EMBL/GenBank/DDBJ databases">
        <title>Cohnella phylogeny.</title>
        <authorList>
            <person name="Dunlap C."/>
        </authorList>
    </citation>
    <scope>NUCLEOTIDE SEQUENCE [LARGE SCALE GENOMIC DNA]</scope>
    <source>
        <strain evidence="1 2">DSM 25239</strain>
    </source>
</reference>
<proteinExistence type="predicted"/>
<dbReference type="Proteomes" id="UP000553776">
    <property type="component" value="Unassembled WGS sequence"/>
</dbReference>
<comment type="caution">
    <text evidence="1">The sequence shown here is derived from an EMBL/GenBank/DDBJ whole genome shotgun (WGS) entry which is preliminary data.</text>
</comment>
<dbReference type="RefSeq" id="WP_185138334.1">
    <property type="nucleotide sequence ID" value="NZ_JACJVR010000090.1"/>
</dbReference>